<reference evidence="2 3" key="1">
    <citation type="journal article" date="2015" name="Proc. Natl. Acad. Sci. U.S.A.">
        <title>The resurrection genome of Boea hygrometrica: A blueprint for survival of dehydration.</title>
        <authorList>
            <person name="Xiao L."/>
            <person name="Yang G."/>
            <person name="Zhang L."/>
            <person name="Yang X."/>
            <person name="Zhao S."/>
            <person name="Ji Z."/>
            <person name="Zhou Q."/>
            <person name="Hu M."/>
            <person name="Wang Y."/>
            <person name="Chen M."/>
            <person name="Xu Y."/>
            <person name="Jin H."/>
            <person name="Xiao X."/>
            <person name="Hu G."/>
            <person name="Bao F."/>
            <person name="Hu Y."/>
            <person name="Wan P."/>
            <person name="Li L."/>
            <person name="Deng X."/>
            <person name="Kuang T."/>
            <person name="Xiang C."/>
            <person name="Zhu J.K."/>
            <person name="Oliver M.J."/>
            <person name="He Y."/>
        </authorList>
    </citation>
    <scope>NUCLEOTIDE SEQUENCE [LARGE SCALE GENOMIC DNA]</scope>
    <source>
        <strain evidence="3">cv. XS01</strain>
    </source>
</reference>
<dbReference type="Pfam" id="PF07939">
    <property type="entry name" value="DUF1685"/>
    <property type="match status" value="1"/>
</dbReference>
<feature type="compositionally biased region" description="Low complexity" evidence="1">
    <location>
        <begin position="48"/>
        <end position="75"/>
    </location>
</feature>
<evidence type="ECO:0000313" key="2">
    <source>
        <dbReference type="EMBL" id="KZV31982.1"/>
    </source>
</evidence>
<evidence type="ECO:0000256" key="1">
    <source>
        <dbReference type="SAM" id="MobiDB-lite"/>
    </source>
</evidence>
<evidence type="ECO:0000313" key="3">
    <source>
        <dbReference type="Proteomes" id="UP000250235"/>
    </source>
</evidence>
<feature type="region of interest" description="Disordered" evidence="1">
    <location>
        <begin position="46"/>
        <end position="75"/>
    </location>
</feature>
<sequence>MREVPRDRAWERRRRQERRKNGGAGADDLTDEDLNELRGCIELGHYATSPISSPTSTVSTDSLGSSSSLGSPRSDINISDFSSWKICNPGDDPEQVKTKLRHWAQVVACSVMQSS</sequence>
<dbReference type="PANTHER" id="PTHR31865:SF3">
    <property type="entry name" value="PHOSPHODIESTERASE EPSILON-1, PUTATIVE (DUF1685)-RELATED"/>
    <property type="match status" value="1"/>
</dbReference>
<name>A0A2Z7BCC5_9LAMI</name>
<dbReference type="AlphaFoldDB" id="A0A2Z7BCC5"/>
<gene>
    <name evidence="2" type="ORF">F511_05092</name>
</gene>
<proteinExistence type="predicted"/>
<dbReference type="OrthoDB" id="1912729at2759"/>
<protein>
    <submittedName>
        <fullName evidence="2">Uncharacterized protein</fullName>
    </submittedName>
</protein>
<feature type="compositionally biased region" description="Basic and acidic residues" evidence="1">
    <location>
        <begin position="1"/>
        <end position="10"/>
    </location>
</feature>
<keyword evidence="3" id="KW-1185">Reference proteome</keyword>
<organism evidence="2 3">
    <name type="scientific">Dorcoceras hygrometricum</name>
    <dbReference type="NCBI Taxonomy" id="472368"/>
    <lineage>
        <taxon>Eukaryota</taxon>
        <taxon>Viridiplantae</taxon>
        <taxon>Streptophyta</taxon>
        <taxon>Embryophyta</taxon>
        <taxon>Tracheophyta</taxon>
        <taxon>Spermatophyta</taxon>
        <taxon>Magnoliopsida</taxon>
        <taxon>eudicotyledons</taxon>
        <taxon>Gunneridae</taxon>
        <taxon>Pentapetalae</taxon>
        <taxon>asterids</taxon>
        <taxon>lamiids</taxon>
        <taxon>Lamiales</taxon>
        <taxon>Gesneriaceae</taxon>
        <taxon>Didymocarpoideae</taxon>
        <taxon>Trichosporeae</taxon>
        <taxon>Loxocarpinae</taxon>
        <taxon>Dorcoceras</taxon>
    </lineage>
</organism>
<dbReference type="InterPro" id="IPR012881">
    <property type="entry name" value="DUF1685"/>
</dbReference>
<accession>A0A2Z7BCC5</accession>
<dbReference type="PANTHER" id="PTHR31865">
    <property type="entry name" value="OSJNBA0071G03.3 PROTEIN"/>
    <property type="match status" value="1"/>
</dbReference>
<dbReference type="EMBL" id="KV006978">
    <property type="protein sequence ID" value="KZV31982.1"/>
    <property type="molecule type" value="Genomic_DNA"/>
</dbReference>
<feature type="region of interest" description="Disordered" evidence="1">
    <location>
        <begin position="1"/>
        <end position="31"/>
    </location>
</feature>
<dbReference type="Proteomes" id="UP000250235">
    <property type="component" value="Unassembled WGS sequence"/>
</dbReference>